<name>A0A9J6FWJ5_HAELO</name>
<evidence type="ECO:0000313" key="2">
    <source>
        <dbReference type="Proteomes" id="UP000821853"/>
    </source>
</evidence>
<proteinExistence type="predicted"/>
<accession>A0A9J6FWJ5</accession>
<dbReference type="AlphaFoldDB" id="A0A9J6FWJ5"/>
<protein>
    <submittedName>
        <fullName evidence="1">Uncharacterized protein</fullName>
    </submittedName>
</protein>
<keyword evidence="2" id="KW-1185">Reference proteome</keyword>
<reference evidence="1 2" key="1">
    <citation type="journal article" date="2020" name="Cell">
        <title>Large-Scale Comparative Analyses of Tick Genomes Elucidate Their Genetic Diversity and Vector Capacities.</title>
        <authorList>
            <consortium name="Tick Genome and Microbiome Consortium (TIGMIC)"/>
            <person name="Jia N."/>
            <person name="Wang J."/>
            <person name="Shi W."/>
            <person name="Du L."/>
            <person name="Sun Y."/>
            <person name="Zhan W."/>
            <person name="Jiang J.F."/>
            <person name="Wang Q."/>
            <person name="Zhang B."/>
            <person name="Ji P."/>
            <person name="Bell-Sakyi L."/>
            <person name="Cui X.M."/>
            <person name="Yuan T.T."/>
            <person name="Jiang B.G."/>
            <person name="Yang W.F."/>
            <person name="Lam T.T."/>
            <person name="Chang Q.C."/>
            <person name="Ding S.J."/>
            <person name="Wang X.J."/>
            <person name="Zhu J.G."/>
            <person name="Ruan X.D."/>
            <person name="Zhao L."/>
            <person name="Wei J.T."/>
            <person name="Ye R.Z."/>
            <person name="Que T.C."/>
            <person name="Du C.H."/>
            <person name="Zhou Y.H."/>
            <person name="Cheng J.X."/>
            <person name="Dai P.F."/>
            <person name="Guo W.B."/>
            <person name="Han X.H."/>
            <person name="Huang E.J."/>
            <person name="Li L.F."/>
            <person name="Wei W."/>
            <person name="Gao Y.C."/>
            <person name="Liu J.Z."/>
            <person name="Shao H.Z."/>
            <person name="Wang X."/>
            <person name="Wang C.C."/>
            <person name="Yang T.C."/>
            <person name="Huo Q.B."/>
            <person name="Li W."/>
            <person name="Chen H.Y."/>
            <person name="Chen S.E."/>
            <person name="Zhou L.G."/>
            <person name="Ni X.B."/>
            <person name="Tian J.H."/>
            <person name="Sheng Y."/>
            <person name="Liu T."/>
            <person name="Pan Y.S."/>
            <person name="Xia L.Y."/>
            <person name="Li J."/>
            <person name="Zhao F."/>
            <person name="Cao W.C."/>
        </authorList>
    </citation>
    <scope>NUCLEOTIDE SEQUENCE [LARGE SCALE GENOMIC DNA]</scope>
    <source>
        <strain evidence="1">HaeL-2018</strain>
    </source>
</reference>
<sequence>MPKGNKLHTTIQQHRVIVLTGTTYPTRTGNIITGDTSPDLMLIKNVAQAEWKNLEESLGSDNYIVESIIPTAYLRHTMKSDKCMYTSA</sequence>
<dbReference type="EMBL" id="JABSTR010000004">
    <property type="protein sequence ID" value="KAH9366428.1"/>
    <property type="molecule type" value="Genomic_DNA"/>
</dbReference>
<dbReference type="Proteomes" id="UP000821853">
    <property type="component" value="Chromosome 2"/>
</dbReference>
<dbReference type="VEuPathDB" id="VectorBase:HLOH_047401"/>
<gene>
    <name evidence="1" type="ORF">HPB48_021417</name>
</gene>
<evidence type="ECO:0000313" key="1">
    <source>
        <dbReference type="EMBL" id="KAH9366428.1"/>
    </source>
</evidence>
<organism evidence="1 2">
    <name type="scientific">Haemaphysalis longicornis</name>
    <name type="common">Bush tick</name>
    <dbReference type="NCBI Taxonomy" id="44386"/>
    <lineage>
        <taxon>Eukaryota</taxon>
        <taxon>Metazoa</taxon>
        <taxon>Ecdysozoa</taxon>
        <taxon>Arthropoda</taxon>
        <taxon>Chelicerata</taxon>
        <taxon>Arachnida</taxon>
        <taxon>Acari</taxon>
        <taxon>Parasitiformes</taxon>
        <taxon>Ixodida</taxon>
        <taxon>Ixodoidea</taxon>
        <taxon>Ixodidae</taxon>
        <taxon>Haemaphysalinae</taxon>
        <taxon>Haemaphysalis</taxon>
    </lineage>
</organism>
<comment type="caution">
    <text evidence="1">The sequence shown here is derived from an EMBL/GenBank/DDBJ whole genome shotgun (WGS) entry which is preliminary data.</text>
</comment>